<dbReference type="RefSeq" id="WP_012632722.1">
    <property type="nucleotide sequence ID" value="NC_011891.1"/>
</dbReference>
<evidence type="ECO:0000259" key="4">
    <source>
        <dbReference type="Pfam" id="PF13183"/>
    </source>
</evidence>
<protein>
    <recommendedName>
        <fullName evidence="4">4Fe-4S ferredoxin-type domain-containing protein</fullName>
    </recommendedName>
</protein>
<dbReference type="Proteomes" id="UP000007089">
    <property type="component" value="Chromosome"/>
</dbReference>
<keyword evidence="1" id="KW-0479">Metal-binding</keyword>
<dbReference type="GO" id="GO:0046872">
    <property type="term" value="F:metal ion binding"/>
    <property type="evidence" value="ECO:0007669"/>
    <property type="project" value="UniProtKB-KW"/>
</dbReference>
<feature type="domain" description="4Fe-4S ferredoxin-type" evidence="4">
    <location>
        <begin position="56"/>
        <end position="121"/>
    </location>
</feature>
<sequence>MASPRALAYLAYRALVAHPLKRLRARGPGLERFRAAYVSEGLLPTLLGDREVDEAASACISCGLCEPGCDLARAAPAVRALGLHAAFRLYGRAGPELALAAGALGACDGCGDCEARCPVGVPISRVVRALHARAEVGATLRGARSGQAVAGAANAIVSQAPGVKWSR</sequence>
<reference evidence="5" key="1">
    <citation type="submission" date="2009-01" db="EMBL/GenBank/DDBJ databases">
        <title>Complete sequence of Anaeromyxobacter dehalogenans 2CP-1.</title>
        <authorList>
            <consortium name="US DOE Joint Genome Institute"/>
            <person name="Lucas S."/>
            <person name="Copeland A."/>
            <person name="Lapidus A."/>
            <person name="Glavina del Rio T."/>
            <person name="Dalin E."/>
            <person name="Tice H."/>
            <person name="Bruce D."/>
            <person name="Goodwin L."/>
            <person name="Pitluck S."/>
            <person name="Saunders E."/>
            <person name="Brettin T."/>
            <person name="Detter J.C."/>
            <person name="Han C."/>
            <person name="Larimer F."/>
            <person name="Land M."/>
            <person name="Hauser L."/>
            <person name="Kyrpides N."/>
            <person name="Ovchinnikova G."/>
            <person name="Beliaev A.S."/>
            <person name="Richardson P."/>
        </authorList>
    </citation>
    <scope>NUCLEOTIDE SEQUENCE</scope>
    <source>
        <strain evidence="5">2CP-1</strain>
    </source>
</reference>
<dbReference type="InterPro" id="IPR017896">
    <property type="entry name" value="4Fe4S_Fe-S-bd"/>
</dbReference>
<evidence type="ECO:0000313" key="5">
    <source>
        <dbReference type="EMBL" id="ACL64766.1"/>
    </source>
</evidence>
<organism evidence="5 6">
    <name type="scientific">Anaeromyxobacter dehalogenans (strain ATCC BAA-258 / DSM 21875 / 2CP-1)</name>
    <dbReference type="NCBI Taxonomy" id="455488"/>
    <lineage>
        <taxon>Bacteria</taxon>
        <taxon>Pseudomonadati</taxon>
        <taxon>Myxococcota</taxon>
        <taxon>Myxococcia</taxon>
        <taxon>Myxococcales</taxon>
        <taxon>Cystobacterineae</taxon>
        <taxon>Anaeromyxobacteraceae</taxon>
        <taxon>Anaeromyxobacter</taxon>
    </lineage>
</organism>
<dbReference type="KEGG" id="acp:A2cp1_1422"/>
<evidence type="ECO:0000256" key="3">
    <source>
        <dbReference type="ARBA" id="ARBA00023014"/>
    </source>
</evidence>
<gene>
    <name evidence="5" type="ordered locus">A2cp1_1422</name>
</gene>
<dbReference type="Gene3D" id="1.10.1060.10">
    <property type="entry name" value="Alpha-helical ferredoxin"/>
    <property type="match status" value="1"/>
</dbReference>
<dbReference type="InterPro" id="IPR017900">
    <property type="entry name" value="4Fe4S_Fe_S_CS"/>
</dbReference>
<dbReference type="InterPro" id="IPR009051">
    <property type="entry name" value="Helical_ferredxn"/>
</dbReference>
<keyword evidence="6" id="KW-1185">Reference proteome</keyword>
<name>B8JH64_ANAD2</name>
<dbReference type="EMBL" id="CP001359">
    <property type="protein sequence ID" value="ACL64766.1"/>
    <property type="molecule type" value="Genomic_DNA"/>
</dbReference>
<dbReference type="Pfam" id="PF13183">
    <property type="entry name" value="Fer4_8"/>
    <property type="match status" value="1"/>
</dbReference>
<dbReference type="HOGENOM" id="CLU_1615599_0_0_7"/>
<proteinExistence type="predicted"/>
<evidence type="ECO:0000313" key="6">
    <source>
        <dbReference type="Proteomes" id="UP000007089"/>
    </source>
</evidence>
<dbReference type="PROSITE" id="PS00198">
    <property type="entry name" value="4FE4S_FER_1"/>
    <property type="match status" value="1"/>
</dbReference>
<evidence type="ECO:0000256" key="1">
    <source>
        <dbReference type="ARBA" id="ARBA00022723"/>
    </source>
</evidence>
<keyword evidence="3" id="KW-0411">Iron-sulfur</keyword>
<keyword evidence="2" id="KW-0408">Iron</keyword>
<dbReference type="SUPFAM" id="SSF46548">
    <property type="entry name" value="alpha-helical ferredoxin"/>
    <property type="match status" value="1"/>
</dbReference>
<dbReference type="AlphaFoldDB" id="B8JH64"/>
<dbReference type="GO" id="GO:0051536">
    <property type="term" value="F:iron-sulfur cluster binding"/>
    <property type="evidence" value="ECO:0007669"/>
    <property type="project" value="UniProtKB-KW"/>
</dbReference>
<evidence type="ECO:0000256" key="2">
    <source>
        <dbReference type="ARBA" id="ARBA00023004"/>
    </source>
</evidence>
<accession>B8JH64</accession>